<comment type="caution">
    <text evidence="2">The sequence shown here is derived from an EMBL/GenBank/DDBJ whole genome shotgun (WGS) entry which is preliminary data.</text>
</comment>
<dbReference type="EMBL" id="JBFBVU010000001">
    <property type="protein sequence ID" value="MEV8465450.1"/>
    <property type="molecule type" value="Genomic_DNA"/>
</dbReference>
<dbReference type="RefSeq" id="WP_366190930.1">
    <property type="nucleotide sequence ID" value="NZ_JBFBVU010000001.1"/>
</dbReference>
<evidence type="ECO:0000313" key="3">
    <source>
        <dbReference type="Proteomes" id="UP001553161"/>
    </source>
</evidence>
<evidence type="ECO:0000259" key="1">
    <source>
        <dbReference type="Pfam" id="PF09356"/>
    </source>
</evidence>
<organism evidence="2 3">
    <name type="scientific">Meridianimarinicoccus marinus</name>
    <dbReference type="NCBI Taxonomy" id="3231483"/>
    <lineage>
        <taxon>Bacteria</taxon>
        <taxon>Pseudomonadati</taxon>
        <taxon>Pseudomonadota</taxon>
        <taxon>Alphaproteobacteria</taxon>
        <taxon>Rhodobacterales</taxon>
        <taxon>Paracoccaceae</taxon>
        <taxon>Meridianimarinicoccus</taxon>
    </lineage>
</organism>
<gene>
    <name evidence="2" type="ORF">AB0T83_01460</name>
</gene>
<dbReference type="InterPro" id="IPR011928">
    <property type="entry name" value="Phage_phiJL001_Gp84"/>
</dbReference>
<reference evidence="2 3" key="1">
    <citation type="submission" date="2024-07" db="EMBL/GenBank/DDBJ databases">
        <authorList>
            <person name="Kang M."/>
        </authorList>
    </citation>
    <scope>NUCLEOTIDE SEQUENCE [LARGE SCALE GENOMIC DNA]</scope>
    <source>
        <strain evidence="2 3">DFM31</strain>
    </source>
</reference>
<sequence length="295" mass="31794">MAVSAALQAHLDTGTTTLCRCWRIRRRDGRTLGFTDHDRDLGFDGTTFKADTGLTAQALEQSTGLSVDNSEALGALSAAAVTEEDLAAGRFDGAEVESWLVNWADPATRHPVFRGHLGEVRAGGGVFRAELRGLTEALNQPQGRAFQPLCSAHLGDGACKVALGDPAHSVTLTLTEVRRPQELRVTDPVAHSEGWFTRGEMVVLSGAAKDLSVQIKEDQLNGTGRTLHLWEDLRAPLVPGDQLRLTAGCDKRAATCRGKFGNFLNFRGFPDIPGDDWLMAVPKRAGRNNGGSRVR</sequence>
<dbReference type="Proteomes" id="UP001553161">
    <property type="component" value="Unassembled WGS sequence"/>
</dbReference>
<dbReference type="Pfam" id="PF09931">
    <property type="entry name" value="Phage_phiJL001_Gp84_N"/>
    <property type="match status" value="1"/>
</dbReference>
<accession>A0ABV3L2U2</accession>
<feature type="domain" description="Bacteriophage phiJL001 Gp84 C-terminal" evidence="1">
    <location>
        <begin position="194"/>
        <end position="276"/>
    </location>
</feature>
<protein>
    <submittedName>
        <fullName evidence="2">DUF2163 domain-containing protein</fullName>
    </submittedName>
</protein>
<name>A0ABV3L2U2_9RHOB</name>
<dbReference type="InterPro" id="IPR018964">
    <property type="entry name" value="Phage_phiJL001_Gp84_C"/>
</dbReference>
<evidence type="ECO:0000313" key="2">
    <source>
        <dbReference type="EMBL" id="MEV8465450.1"/>
    </source>
</evidence>
<dbReference type="NCBIfam" id="TIGR02218">
    <property type="entry name" value="phg_TIGR02218"/>
    <property type="match status" value="1"/>
</dbReference>
<keyword evidence="3" id="KW-1185">Reference proteome</keyword>
<dbReference type="Pfam" id="PF09356">
    <property type="entry name" value="Phage_BR0599"/>
    <property type="match status" value="1"/>
</dbReference>
<proteinExistence type="predicted"/>